<name>A0A8H6ZMS9_PLEOS</name>
<dbReference type="GO" id="GO:0008999">
    <property type="term" value="F:protein-N-terminal-alanine acetyltransferase activity"/>
    <property type="evidence" value="ECO:0007669"/>
    <property type="project" value="TreeGrafter"/>
</dbReference>
<dbReference type="VEuPathDB" id="FungiDB:PC9H_009906"/>
<dbReference type="OrthoDB" id="41238at2759"/>
<organism evidence="3 4">
    <name type="scientific">Pleurotus ostreatus</name>
    <name type="common">Oyster mushroom</name>
    <name type="synonym">White-rot fungus</name>
    <dbReference type="NCBI Taxonomy" id="5322"/>
    <lineage>
        <taxon>Eukaryota</taxon>
        <taxon>Fungi</taxon>
        <taxon>Dikarya</taxon>
        <taxon>Basidiomycota</taxon>
        <taxon>Agaricomycotina</taxon>
        <taxon>Agaricomycetes</taxon>
        <taxon>Agaricomycetidae</taxon>
        <taxon>Agaricales</taxon>
        <taxon>Pleurotineae</taxon>
        <taxon>Pleurotaceae</taxon>
        <taxon>Pleurotus</taxon>
    </lineage>
</organism>
<comment type="caution">
    <text evidence="3">The sequence shown here is derived from an EMBL/GenBank/DDBJ whole genome shotgun (WGS) entry which is preliminary data.</text>
</comment>
<dbReference type="PANTHER" id="PTHR43441:SF5">
    <property type="entry name" value="FAMILY ACETYLTRANSFERASE, PUTATIVE-RELATED"/>
    <property type="match status" value="1"/>
</dbReference>
<feature type="compositionally biased region" description="Low complexity" evidence="1">
    <location>
        <begin position="443"/>
        <end position="456"/>
    </location>
</feature>
<dbReference type="GeneID" id="59379724"/>
<sequence>MSFTNLYKPTPPPAPVSTEPTDEPYDINFAYPLNLDILQTPKIKLVPFIPSVHAVPFYAAATKTPETMRFIPFHFTKLDDFLVNVVGPFQASPDYLLLTIIDKLKLEQGAEEKDCIAGVIGYLGMSTMRRSVELGPVIVLPEYQRTHVSTHAIGAAMRYILEVPAQGGLGWRRVQWTANTSNAASVRSAERMGMKVEAAAMRWSFCLQEEKEGIVVPAERGGGKGRHSALLAVCWDDWENGVRDHHIMLAPILEFLFKSIMAPGRPVGTVKVRVPRHNAQRLGAKLGAQVKAVAKAEAIVADTYQPTHDSVALAQAVESASEWNSMLITARAQRGPQWDIGTQQFLVDDGSDLYYDPTPILEAVKKLTEDETPKPHESHKPVGRGTPQPMRGDPGGREFAPQHPHGMPHDGGVVGTPQHQRHPGVQAYPPYGVGVGMSPAGPSPMRQQPQQQQYASGPPPGGVGPFNPVQAGQFYNQHQQHDVPSPMRGMGMGMGAGMGAVGMDQVGVHPGVPGVNPMQQHPGMHGGMGGGMGMVGMPPGGGMPMHISPDIRQRMARGMGAEFGVN</sequence>
<feature type="region of interest" description="Disordered" evidence="1">
    <location>
        <begin position="367"/>
        <end position="465"/>
    </location>
</feature>
<dbReference type="AlphaFoldDB" id="A0A8H6ZMS9"/>
<dbReference type="GO" id="GO:1990189">
    <property type="term" value="F:protein N-terminal-serine acetyltransferase activity"/>
    <property type="evidence" value="ECO:0007669"/>
    <property type="project" value="TreeGrafter"/>
</dbReference>
<accession>A0A8H6ZMS9</accession>
<dbReference type="InterPro" id="IPR000182">
    <property type="entry name" value="GNAT_dom"/>
</dbReference>
<dbReference type="SUPFAM" id="SSF55729">
    <property type="entry name" value="Acyl-CoA N-acyltransferases (Nat)"/>
    <property type="match status" value="1"/>
</dbReference>
<dbReference type="Proteomes" id="UP000623687">
    <property type="component" value="Unassembled WGS sequence"/>
</dbReference>
<keyword evidence="4" id="KW-1185">Reference proteome</keyword>
<dbReference type="PROSITE" id="PS51186">
    <property type="entry name" value="GNAT"/>
    <property type="match status" value="1"/>
</dbReference>
<evidence type="ECO:0000313" key="4">
    <source>
        <dbReference type="Proteomes" id="UP000623687"/>
    </source>
</evidence>
<gene>
    <name evidence="3" type="ORF">PC9H_009906</name>
</gene>
<dbReference type="RefSeq" id="XP_036628792.1">
    <property type="nucleotide sequence ID" value="XM_036779403.1"/>
</dbReference>
<feature type="domain" description="N-acetyltransferase" evidence="2">
    <location>
        <begin position="68"/>
        <end position="212"/>
    </location>
</feature>
<dbReference type="EMBL" id="JACETU010000007">
    <property type="protein sequence ID" value="KAF7424598.1"/>
    <property type="molecule type" value="Genomic_DNA"/>
</dbReference>
<dbReference type="Gene3D" id="3.40.630.30">
    <property type="match status" value="1"/>
</dbReference>
<reference evidence="3" key="1">
    <citation type="submission" date="2019-07" db="EMBL/GenBank/DDBJ databases">
        <authorList>
            <person name="Palmer J.M."/>
        </authorList>
    </citation>
    <scope>NUCLEOTIDE SEQUENCE</scope>
    <source>
        <strain evidence="3">PC9</strain>
    </source>
</reference>
<feature type="region of interest" description="Disordered" evidence="1">
    <location>
        <begin position="1"/>
        <end position="21"/>
    </location>
</feature>
<evidence type="ECO:0000259" key="2">
    <source>
        <dbReference type="PROSITE" id="PS51186"/>
    </source>
</evidence>
<dbReference type="Pfam" id="PF13302">
    <property type="entry name" value="Acetyltransf_3"/>
    <property type="match status" value="1"/>
</dbReference>
<evidence type="ECO:0000313" key="3">
    <source>
        <dbReference type="EMBL" id="KAF7424598.1"/>
    </source>
</evidence>
<proteinExistence type="predicted"/>
<dbReference type="PANTHER" id="PTHR43441">
    <property type="entry name" value="RIBOSOMAL-PROTEIN-SERINE ACETYLTRANSFERASE"/>
    <property type="match status" value="1"/>
</dbReference>
<evidence type="ECO:0000256" key="1">
    <source>
        <dbReference type="SAM" id="MobiDB-lite"/>
    </source>
</evidence>
<dbReference type="CDD" id="cd04301">
    <property type="entry name" value="NAT_SF"/>
    <property type="match status" value="1"/>
</dbReference>
<feature type="compositionally biased region" description="Basic and acidic residues" evidence="1">
    <location>
        <begin position="367"/>
        <end position="380"/>
    </location>
</feature>
<protein>
    <recommendedName>
        <fullName evidence="2">N-acetyltransferase domain-containing protein</fullName>
    </recommendedName>
</protein>
<dbReference type="InterPro" id="IPR016181">
    <property type="entry name" value="Acyl_CoA_acyltransferase"/>
</dbReference>
<dbReference type="InterPro" id="IPR051908">
    <property type="entry name" value="Ribosomal_N-acetyltransferase"/>
</dbReference>